<keyword evidence="1" id="KW-1133">Transmembrane helix</keyword>
<evidence type="ECO:0000313" key="2">
    <source>
        <dbReference type="EMBL" id="WGO84676.1"/>
    </source>
</evidence>
<dbReference type="RefSeq" id="WP_280939633.1">
    <property type="nucleotide sequence ID" value="NZ_CP123759.1"/>
</dbReference>
<feature type="transmembrane region" description="Helical" evidence="1">
    <location>
        <begin position="6"/>
        <end position="23"/>
    </location>
</feature>
<keyword evidence="1" id="KW-0812">Transmembrane</keyword>
<name>A0ABY8P5A5_9GAMM</name>
<dbReference type="EMBL" id="CP123759">
    <property type="protein sequence ID" value="WGO84676.1"/>
    <property type="molecule type" value="Genomic_DNA"/>
</dbReference>
<gene>
    <name evidence="2" type="ORF">QG404_07385</name>
</gene>
<accession>A0ABY8P5A5</accession>
<evidence type="ECO:0000313" key="3">
    <source>
        <dbReference type="Proteomes" id="UP001231859"/>
    </source>
</evidence>
<sequence length="181" mass="20643">MNKPFISLAIISLLIVGGLVFWLEKSSNLQKQLIIENNQLTDKLARQQQIIANQSWQFQRFNHIASRASSHAIQQRAALEERQIEYKTIIKKQPTCDLPVPRAVTDGLLNSVYRLRASAMHSDSEKLDATRSTLITGRLLTYCDLALWIDPLLTNLEQANSQLMAIEKIEDARRHAEAQQH</sequence>
<keyword evidence="1" id="KW-0472">Membrane</keyword>
<reference evidence="2 3" key="1">
    <citation type="submission" date="2023-04" db="EMBL/GenBank/DDBJ databases">
        <title>Genome dynamics across the evolutionary transition to endosymbiosis.</title>
        <authorList>
            <person name="Siozios S."/>
            <person name="Nadal-Jimenez P."/>
            <person name="Azagi T."/>
            <person name="Sprong H."/>
            <person name="Frost C.L."/>
            <person name="Parratt S.R."/>
            <person name="Taylor G."/>
            <person name="Brettell L."/>
            <person name="Lew K.C."/>
            <person name="Croft L."/>
            <person name="King K.C."/>
            <person name="Brockhurst M.A."/>
            <person name="Hypsa V."/>
            <person name="Novakova E."/>
            <person name="Darby A.C."/>
            <person name="Hurst G.D.D."/>
        </authorList>
    </citation>
    <scope>NUCLEOTIDE SEQUENCE [LARGE SCALE GENOMIC DNA]</scope>
    <source>
        <strain evidence="3">aApi_AU</strain>
    </source>
</reference>
<evidence type="ECO:0000256" key="1">
    <source>
        <dbReference type="SAM" id="Phobius"/>
    </source>
</evidence>
<proteinExistence type="predicted"/>
<dbReference type="Proteomes" id="UP001231859">
    <property type="component" value="Chromosome"/>
</dbReference>
<organism evidence="2 3">
    <name type="scientific">Arsenophonus apicola</name>
    <dbReference type="NCBI Taxonomy" id="2879119"/>
    <lineage>
        <taxon>Bacteria</taxon>
        <taxon>Pseudomonadati</taxon>
        <taxon>Pseudomonadota</taxon>
        <taxon>Gammaproteobacteria</taxon>
        <taxon>Enterobacterales</taxon>
        <taxon>Morganellaceae</taxon>
        <taxon>Arsenophonus</taxon>
    </lineage>
</organism>
<keyword evidence="3" id="KW-1185">Reference proteome</keyword>
<protein>
    <submittedName>
        <fullName evidence="2">DUF2570 domain-containing protein</fullName>
    </submittedName>
</protein>